<evidence type="ECO:0008006" key="4">
    <source>
        <dbReference type="Google" id="ProtNLM"/>
    </source>
</evidence>
<dbReference type="Proteomes" id="UP000693946">
    <property type="component" value="Linkage Group LG4"/>
</dbReference>
<evidence type="ECO:0000313" key="3">
    <source>
        <dbReference type="Proteomes" id="UP000693946"/>
    </source>
</evidence>
<gene>
    <name evidence="2" type="ORF">JOB18_037204</name>
</gene>
<evidence type="ECO:0000256" key="1">
    <source>
        <dbReference type="SAM" id="Phobius"/>
    </source>
</evidence>
<feature type="transmembrane region" description="Helical" evidence="1">
    <location>
        <begin position="6"/>
        <end position="29"/>
    </location>
</feature>
<name>A0AAV6QRF8_SOLSE</name>
<keyword evidence="3" id="KW-1185">Reference proteome</keyword>
<accession>A0AAV6QRF8</accession>
<comment type="caution">
    <text evidence="2">The sequence shown here is derived from an EMBL/GenBank/DDBJ whole genome shotgun (WGS) entry which is preliminary data.</text>
</comment>
<organism evidence="2 3">
    <name type="scientific">Solea senegalensis</name>
    <name type="common">Senegalese sole</name>
    <dbReference type="NCBI Taxonomy" id="28829"/>
    <lineage>
        <taxon>Eukaryota</taxon>
        <taxon>Metazoa</taxon>
        <taxon>Chordata</taxon>
        <taxon>Craniata</taxon>
        <taxon>Vertebrata</taxon>
        <taxon>Euteleostomi</taxon>
        <taxon>Actinopterygii</taxon>
        <taxon>Neopterygii</taxon>
        <taxon>Teleostei</taxon>
        <taxon>Neoteleostei</taxon>
        <taxon>Acanthomorphata</taxon>
        <taxon>Carangaria</taxon>
        <taxon>Pleuronectiformes</taxon>
        <taxon>Pleuronectoidei</taxon>
        <taxon>Soleidae</taxon>
        <taxon>Solea</taxon>
    </lineage>
</organism>
<evidence type="ECO:0000313" key="2">
    <source>
        <dbReference type="EMBL" id="KAG7494761.1"/>
    </source>
</evidence>
<dbReference type="EMBL" id="JAGKHQ010000016">
    <property type="protein sequence ID" value="KAG7494761.1"/>
    <property type="molecule type" value="Genomic_DNA"/>
</dbReference>
<feature type="transmembrane region" description="Helical" evidence="1">
    <location>
        <begin position="41"/>
        <end position="62"/>
    </location>
</feature>
<feature type="transmembrane region" description="Helical" evidence="1">
    <location>
        <begin position="74"/>
        <end position="92"/>
    </location>
</feature>
<dbReference type="AlphaFoldDB" id="A0AAV6QRF8"/>
<keyword evidence="1" id="KW-1133">Transmembrane helix</keyword>
<keyword evidence="1" id="KW-0472">Membrane</keyword>
<protein>
    <recommendedName>
        <fullName evidence="4">Secreted protein</fullName>
    </recommendedName>
</protein>
<sequence length="96" mass="10972">MYFYLYVRLALGLVYTLPIPSHVYCRIIAKLGNPLRTSKRISGVTYLTVSPPAFQTFPSYYVSSFRQLSTQPSIGEFLFNLLTLLLSAFIFINTCF</sequence>
<reference evidence="2 3" key="1">
    <citation type="journal article" date="2021" name="Sci. Rep.">
        <title>Chromosome anchoring in Senegalese sole (Solea senegalensis) reveals sex-associated markers and genome rearrangements in flatfish.</title>
        <authorList>
            <person name="Guerrero-Cozar I."/>
            <person name="Gomez-Garrido J."/>
            <person name="Berbel C."/>
            <person name="Martinez-Blanch J.F."/>
            <person name="Alioto T."/>
            <person name="Claros M.G."/>
            <person name="Gagnaire P.A."/>
            <person name="Manchado M."/>
        </authorList>
    </citation>
    <scope>NUCLEOTIDE SEQUENCE [LARGE SCALE GENOMIC DNA]</scope>
    <source>
        <strain evidence="2">Sse05_10M</strain>
    </source>
</reference>
<proteinExistence type="predicted"/>
<keyword evidence="1" id="KW-0812">Transmembrane</keyword>